<dbReference type="GeneID" id="70297371"/>
<feature type="domain" description="Zn(2)-C6 fungal-type" evidence="5">
    <location>
        <begin position="19"/>
        <end position="48"/>
    </location>
</feature>
<evidence type="ECO:0000256" key="1">
    <source>
        <dbReference type="ARBA" id="ARBA00006515"/>
    </source>
</evidence>
<comment type="similarity">
    <text evidence="1">Belongs to the shaker potassium channel beta subunit family.</text>
</comment>
<organism evidence="6 7">
    <name type="scientific">Emericellopsis atlantica</name>
    <dbReference type="NCBI Taxonomy" id="2614577"/>
    <lineage>
        <taxon>Eukaryota</taxon>
        <taxon>Fungi</taxon>
        <taxon>Dikarya</taxon>
        <taxon>Ascomycota</taxon>
        <taxon>Pezizomycotina</taxon>
        <taxon>Sordariomycetes</taxon>
        <taxon>Hypocreomycetidae</taxon>
        <taxon>Hypocreales</taxon>
        <taxon>Bionectriaceae</taxon>
        <taxon>Emericellopsis</taxon>
    </lineage>
</organism>
<dbReference type="PANTHER" id="PTHR43150:SF6">
    <property type="entry name" value="VIC POTASSIUM ION CHANNEL, BETA SUBUNIT (EUROFUNG)"/>
    <property type="match status" value="1"/>
</dbReference>
<dbReference type="GO" id="GO:0008270">
    <property type="term" value="F:zinc ion binding"/>
    <property type="evidence" value="ECO:0007669"/>
    <property type="project" value="InterPro"/>
</dbReference>
<protein>
    <submittedName>
        <fullName evidence="6">NADP-dependent oxidoreductase domain-containing protein</fullName>
    </submittedName>
</protein>
<dbReference type="Gene3D" id="4.10.240.10">
    <property type="entry name" value="Zn(2)-C6 fungal-type DNA-binding domain"/>
    <property type="match status" value="1"/>
</dbReference>
<sequence length="912" mass="101328">MASLLPPKPKARQNLVKRACDPCKVRKIKCSEHPPCTGCIAAGIECTFKRSPLTRGPRTLRARTIDRIAKECNSVADGSQGDLEGLLDIYAERLFPIWPILDARELKRQLTAEPRDENAHHLAQAVALATVAQLNLRAAWSPDVQLVERDAQNVSLDLLDSLRVSFYLHIYHENQQAGGIKSLLYLREAITKAQILRIDREATYAQHPEPKQQLLRRVLWLLFVTERGVAMLHKLPVVLRPNILRPNVLLPCFAEHSETSAPVLPAFLKLVHLFWTFDQSGIFELLRNADADVSSMESLARGCLELLQQKLTEEQDEATSGNDVQRADMLVTRQWMRAVLWRAALRFGVVAPGLLNPIDVASEFLGLVSALPMSALESQGPTLEFKTYEIATAVVDAVADSRLSFTFSSSLDRPKDVLAGLHAILSSSRGGNKTLINLLNARMAACCPDLKLFQNPSPPRLMGQDAWDFLEGQGMTSGFEGEELAWPPLDLGNLLRSPSPLTRMLLEQPRAIGLRSPIAMGLFRVPWIAIKLFFSSPNLDSSVFPLHPFPLPSHSLTMAFPEPRNTGMLYRPLGKSGLYVSAISLGGWMTYGGYAADETAFDCMKKAYDLGINFFDNAENYAAGQSEIVMGKAIKHFGWKRSDLVISTKVNWGAVNGEILINNHGLSRKHIIEGLTSSLERLQLPYVDIVYAHRPDRLVPMEETVRAFNYVINAGMAFYWGTSEWSADEIQEAVGIAKQLGLIAPIVEQPQYNMLVRDKVEGQFQRLYSRMGLGLTTFSPIKMGVLSGKYNDVVDGQPPKDSRFGASSERFAAMMRERMGSATDDSWKREIEIVKKLKPIADKLGVTQSQLALAWCLKNPNVSSVITGASRPEQLEENVKALTVLDKLTPEVMEEIDVITGNKVTLDPARQD</sequence>
<comment type="caution">
    <text evidence="6">The sequence shown here is derived from an EMBL/GenBank/DDBJ whole genome shotgun (WGS) entry which is preliminary data.</text>
</comment>
<keyword evidence="4" id="KW-0539">Nucleus</keyword>
<dbReference type="SUPFAM" id="SSF51430">
    <property type="entry name" value="NAD(P)-linked oxidoreductase"/>
    <property type="match status" value="1"/>
</dbReference>
<dbReference type="InterPro" id="IPR023210">
    <property type="entry name" value="NADP_OxRdtase_dom"/>
</dbReference>
<dbReference type="InterPro" id="IPR001138">
    <property type="entry name" value="Zn2Cys6_DnaBD"/>
</dbReference>
<evidence type="ECO:0000313" key="6">
    <source>
        <dbReference type="EMBL" id="KAG9253002.1"/>
    </source>
</evidence>
<dbReference type="PROSITE" id="PS50048">
    <property type="entry name" value="ZN2_CY6_FUNGAL_2"/>
    <property type="match status" value="1"/>
</dbReference>
<dbReference type="AlphaFoldDB" id="A0A9P8CNC5"/>
<proteinExistence type="inferred from homology"/>
<dbReference type="Gene3D" id="3.20.20.100">
    <property type="entry name" value="NADP-dependent oxidoreductase domain"/>
    <property type="match status" value="1"/>
</dbReference>
<keyword evidence="2" id="KW-0521">NADP</keyword>
<evidence type="ECO:0000256" key="2">
    <source>
        <dbReference type="ARBA" id="ARBA00022857"/>
    </source>
</evidence>
<evidence type="ECO:0000259" key="5">
    <source>
        <dbReference type="PROSITE" id="PS50048"/>
    </source>
</evidence>
<dbReference type="PROSITE" id="PS00463">
    <property type="entry name" value="ZN2_CY6_FUNGAL_1"/>
    <property type="match status" value="1"/>
</dbReference>
<dbReference type="Pfam" id="PF00172">
    <property type="entry name" value="Zn_clus"/>
    <property type="match status" value="1"/>
</dbReference>
<dbReference type="EMBL" id="MU251259">
    <property type="protein sequence ID" value="KAG9253002.1"/>
    <property type="molecule type" value="Genomic_DNA"/>
</dbReference>
<dbReference type="InterPro" id="IPR005399">
    <property type="entry name" value="K_chnl_volt-dep_bsu_KCNAB-rel"/>
</dbReference>
<dbReference type="SUPFAM" id="SSF57701">
    <property type="entry name" value="Zn2/Cys6 DNA-binding domain"/>
    <property type="match status" value="1"/>
</dbReference>
<evidence type="ECO:0000256" key="4">
    <source>
        <dbReference type="ARBA" id="ARBA00023242"/>
    </source>
</evidence>
<dbReference type="GO" id="GO:0000981">
    <property type="term" value="F:DNA-binding transcription factor activity, RNA polymerase II-specific"/>
    <property type="evidence" value="ECO:0007669"/>
    <property type="project" value="InterPro"/>
</dbReference>
<evidence type="ECO:0000313" key="7">
    <source>
        <dbReference type="Proteomes" id="UP000887229"/>
    </source>
</evidence>
<dbReference type="InterPro" id="IPR036864">
    <property type="entry name" value="Zn2-C6_fun-type_DNA-bd_sf"/>
</dbReference>
<dbReference type="CDD" id="cd12148">
    <property type="entry name" value="fungal_TF_MHR"/>
    <property type="match status" value="1"/>
</dbReference>
<name>A0A9P8CNC5_9HYPO</name>
<keyword evidence="7" id="KW-1185">Reference proteome</keyword>
<keyword evidence="3" id="KW-0560">Oxidoreductase</keyword>
<dbReference type="PANTHER" id="PTHR43150">
    <property type="entry name" value="HYPERKINETIC, ISOFORM M"/>
    <property type="match status" value="1"/>
</dbReference>
<dbReference type="CDD" id="cd00067">
    <property type="entry name" value="GAL4"/>
    <property type="match status" value="1"/>
</dbReference>
<dbReference type="RefSeq" id="XP_046116926.1">
    <property type="nucleotide sequence ID" value="XM_046266468.1"/>
</dbReference>
<dbReference type="InterPro" id="IPR036812">
    <property type="entry name" value="NAD(P)_OxRdtase_dom_sf"/>
</dbReference>
<reference evidence="6" key="1">
    <citation type="journal article" date="2021" name="IMA Fungus">
        <title>Genomic characterization of three marine fungi, including Emericellopsis atlantica sp. nov. with signatures of a generalist lifestyle and marine biomass degradation.</title>
        <authorList>
            <person name="Hagestad O.C."/>
            <person name="Hou L."/>
            <person name="Andersen J.H."/>
            <person name="Hansen E.H."/>
            <person name="Altermark B."/>
            <person name="Li C."/>
            <person name="Kuhnert E."/>
            <person name="Cox R.J."/>
            <person name="Crous P.W."/>
            <person name="Spatafora J.W."/>
            <person name="Lail K."/>
            <person name="Amirebrahimi M."/>
            <person name="Lipzen A."/>
            <person name="Pangilinan J."/>
            <person name="Andreopoulos W."/>
            <person name="Hayes R.D."/>
            <person name="Ng V."/>
            <person name="Grigoriev I.V."/>
            <person name="Jackson S.A."/>
            <person name="Sutton T.D.S."/>
            <person name="Dobson A.D.W."/>
            <person name="Rama T."/>
        </authorList>
    </citation>
    <scope>NUCLEOTIDE SEQUENCE</scope>
    <source>
        <strain evidence="6">TS7</strain>
    </source>
</reference>
<dbReference type="PRINTS" id="PR01577">
    <property type="entry name" value="KCNABCHANNEL"/>
</dbReference>
<dbReference type="GO" id="GO:0016491">
    <property type="term" value="F:oxidoreductase activity"/>
    <property type="evidence" value="ECO:0007669"/>
    <property type="project" value="UniProtKB-KW"/>
</dbReference>
<gene>
    <name evidence="6" type="ORF">F5Z01DRAFT_709379</name>
</gene>
<dbReference type="OrthoDB" id="1720422at2759"/>
<evidence type="ECO:0000256" key="3">
    <source>
        <dbReference type="ARBA" id="ARBA00023002"/>
    </source>
</evidence>
<dbReference type="Proteomes" id="UP000887229">
    <property type="component" value="Unassembled WGS sequence"/>
</dbReference>
<dbReference type="Pfam" id="PF00248">
    <property type="entry name" value="Aldo_ket_red"/>
    <property type="match status" value="1"/>
</dbReference>
<dbReference type="SMART" id="SM00066">
    <property type="entry name" value="GAL4"/>
    <property type="match status" value="1"/>
</dbReference>
<accession>A0A9P8CNC5</accession>